<evidence type="ECO:0000259" key="7">
    <source>
        <dbReference type="PROSITE" id="PS50850"/>
    </source>
</evidence>
<protein>
    <submittedName>
        <fullName evidence="8">Major facilitator superfamily transporter</fullName>
    </submittedName>
</protein>
<dbReference type="InterPro" id="IPR036259">
    <property type="entry name" value="MFS_trans_sf"/>
</dbReference>
<dbReference type="KEGG" id="nno:NONO_c01210"/>
<evidence type="ECO:0000256" key="5">
    <source>
        <dbReference type="ARBA" id="ARBA00023136"/>
    </source>
</evidence>
<evidence type="ECO:0000313" key="8">
    <source>
        <dbReference type="EMBL" id="AHH14941.1"/>
    </source>
</evidence>
<keyword evidence="5 6" id="KW-0472">Membrane</keyword>
<dbReference type="GO" id="GO:0005886">
    <property type="term" value="C:plasma membrane"/>
    <property type="evidence" value="ECO:0007669"/>
    <property type="project" value="UniProtKB-SubCell"/>
</dbReference>
<gene>
    <name evidence="8" type="ORF">NONO_c01210</name>
</gene>
<proteinExistence type="predicted"/>
<dbReference type="InterPro" id="IPR011701">
    <property type="entry name" value="MFS"/>
</dbReference>
<feature type="domain" description="Major facilitator superfamily (MFS) profile" evidence="7">
    <location>
        <begin position="10"/>
        <end position="450"/>
    </location>
</feature>
<dbReference type="AlphaFoldDB" id="W5TCJ9"/>
<dbReference type="Proteomes" id="UP000019150">
    <property type="component" value="Chromosome"/>
</dbReference>
<comment type="subcellular location">
    <subcellularLocation>
        <location evidence="1">Cell membrane</location>
        <topology evidence="1">Multi-pass membrane protein</topology>
    </subcellularLocation>
</comment>
<dbReference type="Gene3D" id="1.20.1250.20">
    <property type="entry name" value="MFS general substrate transporter like domains"/>
    <property type="match status" value="1"/>
</dbReference>
<evidence type="ECO:0000256" key="4">
    <source>
        <dbReference type="ARBA" id="ARBA00022989"/>
    </source>
</evidence>
<evidence type="ECO:0000256" key="1">
    <source>
        <dbReference type="ARBA" id="ARBA00004651"/>
    </source>
</evidence>
<feature type="transmembrane region" description="Helical" evidence="6">
    <location>
        <begin position="426"/>
        <end position="444"/>
    </location>
</feature>
<dbReference type="EMBL" id="CP006850">
    <property type="protein sequence ID" value="AHH14941.1"/>
    <property type="molecule type" value="Genomic_DNA"/>
</dbReference>
<evidence type="ECO:0000256" key="3">
    <source>
        <dbReference type="ARBA" id="ARBA00022692"/>
    </source>
</evidence>
<keyword evidence="4 6" id="KW-1133">Transmembrane helix</keyword>
<keyword evidence="9" id="KW-1185">Reference proteome</keyword>
<feature type="transmembrane region" description="Helical" evidence="6">
    <location>
        <begin position="77"/>
        <end position="96"/>
    </location>
</feature>
<reference evidence="8 9" key="1">
    <citation type="journal article" date="2014" name="Appl. Environ. Microbiol.">
        <title>Insights into the Microbial Degradation of Rubber and Gutta-Percha by Analysis of the Complete Genome of Nocardia nova SH22a.</title>
        <authorList>
            <person name="Luo Q."/>
            <person name="Hiessl S."/>
            <person name="Poehlein A."/>
            <person name="Daniel R."/>
            <person name="Steinbuchel A."/>
        </authorList>
    </citation>
    <scope>NUCLEOTIDE SEQUENCE [LARGE SCALE GENOMIC DNA]</scope>
    <source>
        <strain evidence="8">SH22a</strain>
    </source>
</reference>
<evidence type="ECO:0000256" key="6">
    <source>
        <dbReference type="SAM" id="Phobius"/>
    </source>
</evidence>
<keyword evidence="3 6" id="KW-0812">Transmembrane</keyword>
<feature type="transmembrane region" description="Helical" evidence="6">
    <location>
        <begin position="12"/>
        <end position="39"/>
    </location>
</feature>
<feature type="transmembrane region" description="Helical" evidence="6">
    <location>
        <begin position="265"/>
        <end position="283"/>
    </location>
</feature>
<dbReference type="SUPFAM" id="SSF103473">
    <property type="entry name" value="MFS general substrate transporter"/>
    <property type="match status" value="1"/>
</dbReference>
<feature type="transmembrane region" description="Helical" evidence="6">
    <location>
        <begin position="134"/>
        <end position="156"/>
    </location>
</feature>
<feature type="transmembrane region" description="Helical" evidence="6">
    <location>
        <begin position="222"/>
        <end position="244"/>
    </location>
</feature>
<sequence length="464" mass="47109">MRQEIHSRAAMIALALGVLSYGLMQTMLVPAIGIIQHGLHASSTAATWAVMSAPLLSSAILTPVASRLGDRFGRRRVLLWVLVAYLAATLLAMAAPDIGVLIAARAGQGISLAILPLAFGTVPSVLPPERVHGGLGLLSGLVGGAAGIALVCGGLIVDHGSWRWLFVVGAGLVASALVLTYRFIPADDGQPTGGSDPIGTVLLAAGLAGILLALTVGPTSGWFSAAVWLLFLGGLGALAAFAAVERRSRNPLIDMELVLHRPVGIVHLAAFVLGAVQFMYYVLVPRLTESPHAAGGFGDSVTIAGLVMLPSTLLVLPASAVTGRLIARRGPRVPLTAGLLLTALGAAFLAAVHGHPWQLALCALPIGIGTGLVMAALPAQIHRTVHPSRAATANGINTIARTIGGAVGSQLGAAMVLHSLGTGFPAAFWVATVIGLAGAATVFAGSASENDRAPVESVASAVRR</sequence>
<dbReference type="InterPro" id="IPR020846">
    <property type="entry name" value="MFS_dom"/>
</dbReference>
<accession>W5TCJ9</accession>
<name>W5TCJ9_9NOCA</name>
<organism evidence="8 9">
    <name type="scientific">Nocardia nova SH22a</name>
    <dbReference type="NCBI Taxonomy" id="1415166"/>
    <lineage>
        <taxon>Bacteria</taxon>
        <taxon>Bacillati</taxon>
        <taxon>Actinomycetota</taxon>
        <taxon>Actinomycetes</taxon>
        <taxon>Mycobacteriales</taxon>
        <taxon>Nocardiaceae</taxon>
        <taxon>Nocardia</taxon>
    </lineage>
</organism>
<dbReference type="STRING" id="1415166.NONO_c01210"/>
<feature type="transmembrane region" description="Helical" evidence="6">
    <location>
        <begin position="303"/>
        <end position="321"/>
    </location>
</feature>
<feature type="transmembrane region" description="Helical" evidence="6">
    <location>
        <begin position="45"/>
        <end position="65"/>
    </location>
</feature>
<dbReference type="PROSITE" id="PS50850">
    <property type="entry name" value="MFS"/>
    <property type="match status" value="1"/>
</dbReference>
<evidence type="ECO:0000313" key="9">
    <source>
        <dbReference type="Proteomes" id="UP000019150"/>
    </source>
</evidence>
<dbReference type="eggNOG" id="COG2814">
    <property type="taxonomic scope" value="Bacteria"/>
</dbReference>
<feature type="transmembrane region" description="Helical" evidence="6">
    <location>
        <begin position="196"/>
        <end position="216"/>
    </location>
</feature>
<feature type="transmembrane region" description="Helical" evidence="6">
    <location>
        <begin position="398"/>
        <end position="420"/>
    </location>
</feature>
<dbReference type="Gene3D" id="1.20.1720.10">
    <property type="entry name" value="Multidrug resistance protein D"/>
    <property type="match status" value="1"/>
</dbReference>
<dbReference type="HOGENOM" id="CLU_000960_28_3_11"/>
<dbReference type="GO" id="GO:0022857">
    <property type="term" value="F:transmembrane transporter activity"/>
    <property type="evidence" value="ECO:0007669"/>
    <property type="project" value="InterPro"/>
</dbReference>
<feature type="transmembrane region" description="Helical" evidence="6">
    <location>
        <begin position="102"/>
        <end position="122"/>
    </location>
</feature>
<evidence type="ECO:0000256" key="2">
    <source>
        <dbReference type="ARBA" id="ARBA00022448"/>
    </source>
</evidence>
<feature type="transmembrane region" description="Helical" evidence="6">
    <location>
        <begin position="162"/>
        <end position="184"/>
    </location>
</feature>
<feature type="transmembrane region" description="Helical" evidence="6">
    <location>
        <begin position="357"/>
        <end position="377"/>
    </location>
</feature>
<dbReference type="PANTHER" id="PTHR23501:SF197">
    <property type="entry name" value="COMD"/>
    <property type="match status" value="1"/>
</dbReference>
<feature type="transmembrane region" description="Helical" evidence="6">
    <location>
        <begin position="333"/>
        <end position="351"/>
    </location>
</feature>
<dbReference type="PATRIC" id="fig|1415166.3.peg.118"/>
<dbReference type="PANTHER" id="PTHR23501">
    <property type="entry name" value="MAJOR FACILITATOR SUPERFAMILY"/>
    <property type="match status" value="1"/>
</dbReference>
<keyword evidence="2" id="KW-0813">Transport</keyword>
<dbReference type="Pfam" id="PF07690">
    <property type="entry name" value="MFS_1"/>
    <property type="match status" value="2"/>
</dbReference>